<dbReference type="AlphaFoldDB" id="A0AAN6Y9R0"/>
<feature type="region of interest" description="Disordered" evidence="1">
    <location>
        <begin position="1"/>
        <end position="21"/>
    </location>
</feature>
<reference evidence="2" key="1">
    <citation type="journal article" date="2023" name="Mol. Phylogenet. Evol.">
        <title>Genome-scale phylogeny and comparative genomics of the fungal order Sordariales.</title>
        <authorList>
            <person name="Hensen N."/>
            <person name="Bonometti L."/>
            <person name="Westerberg I."/>
            <person name="Brannstrom I.O."/>
            <person name="Guillou S."/>
            <person name="Cros-Aarteil S."/>
            <person name="Calhoun S."/>
            <person name="Haridas S."/>
            <person name="Kuo A."/>
            <person name="Mondo S."/>
            <person name="Pangilinan J."/>
            <person name="Riley R."/>
            <person name="LaButti K."/>
            <person name="Andreopoulos B."/>
            <person name="Lipzen A."/>
            <person name="Chen C."/>
            <person name="Yan M."/>
            <person name="Daum C."/>
            <person name="Ng V."/>
            <person name="Clum A."/>
            <person name="Steindorff A."/>
            <person name="Ohm R.A."/>
            <person name="Martin F."/>
            <person name="Silar P."/>
            <person name="Natvig D.O."/>
            <person name="Lalanne C."/>
            <person name="Gautier V."/>
            <person name="Ament-Velasquez S.L."/>
            <person name="Kruys A."/>
            <person name="Hutchinson M.I."/>
            <person name="Powell A.J."/>
            <person name="Barry K."/>
            <person name="Miller A.N."/>
            <person name="Grigoriev I.V."/>
            <person name="Debuchy R."/>
            <person name="Gladieux P."/>
            <person name="Hiltunen Thoren M."/>
            <person name="Johannesson H."/>
        </authorList>
    </citation>
    <scope>NUCLEOTIDE SEQUENCE</scope>
    <source>
        <strain evidence="2">PSN293</strain>
    </source>
</reference>
<keyword evidence="3" id="KW-1185">Reference proteome</keyword>
<dbReference type="PANTHER" id="PTHR24148:SF64">
    <property type="entry name" value="HETEROKARYON INCOMPATIBILITY DOMAIN-CONTAINING PROTEIN"/>
    <property type="match status" value="1"/>
</dbReference>
<protein>
    <recommendedName>
        <fullName evidence="4">Heterokaryon incompatibility domain-containing protein</fullName>
    </recommendedName>
</protein>
<reference evidence="2" key="2">
    <citation type="submission" date="2023-05" db="EMBL/GenBank/DDBJ databases">
        <authorList>
            <consortium name="Lawrence Berkeley National Laboratory"/>
            <person name="Steindorff A."/>
            <person name="Hensen N."/>
            <person name="Bonometti L."/>
            <person name="Westerberg I."/>
            <person name="Brannstrom I.O."/>
            <person name="Guillou S."/>
            <person name="Cros-Aarteil S."/>
            <person name="Calhoun S."/>
            <person name="Haridas S."/>
            <person name="Kuo A."/>
            <person name="Mondo S."/>
            <person name="Pangilinan J."/>
            <person name="Riley R."/>
            <person name="Labutti K."/>
            <person name="Andreopoulos B."/>
            <person name="Lipzen A."/>
            <person name="Chen C."/>
            <person name="Yanf M."/>
            <person name="Daum C."/>
            <person name="Ng V."/>
            <person name="Clum A."/>
            <person name="Ohm R."/>
            <person name="Martin F."/>
            <person name="Silar P."/>
            <person name="Natvig D."/>
            <person name="Lalanne C."/>
            <person name="Gautier V."/>
            <person name="Ament-Velasquez S.L."/>
            <person name="Kruys A."/>
            <person name="Hutchinson M.I."/>
            <person name="Powell A.J."/>
            <person name="Barry K."/>
            <person name="Miller A.N."/>
            <person name="Grigoriev I.V."/>
            <person name="Debuchy R."/>
            <person name="Gladieux P."/>
            <person name="Thoren M.H."/>
            <person name="Johannesson H."/>
        </authorList>
    </citation>
    <scope>NUCLEOTIDE SEQUENCE</scope>
    <source>
        <strain evidence="2">PSN293</strain>
    </source>
</reference>
<dbReference type="EMBL" id="MU858122">
    <property type="protein sequence ID" value="KAK4212687.1"/>
    <property type="molecule type" value="Genomic_DNA"/>
</dbReference>
<accession>A0AAN6Y9R0</accession>
<name>A0AAN6Y9R0_9PEZI</name>
<evidence type="ECO:0008006" key="4">
    <source>
        <dbReference type="Google" id="ProtNLM"/>
    </source>
</evidence>
<comment type="caution">
    <text evidence="2">The sequence shown here is derived from an EMBL/GenBank/DDBJ whole genome shotgun (WGS) entry which is preliminary data.</text>
</comment>
<proteinExistence type="predicted"/>
<organism evidence="2 3">
    <name type="scientific">Rhypophila decipiens</name>
    <dbReference type="NCBI Taxonomy" id="261697"/>
    <lineage>
        <taxon>Eukaryota</taxon>
        <taxon>Fungi</taxon>
        <taxon>Dikarya</taxon>
        <taxon>Ascomycota</taxon>
        <taxon>Pezizomycotina</taxon>
        <taxon>Sordariomycetes</taxon>
        <taxon>Sordariomycetidae</taxon>
        <taxon>Sordariales</taxon>
        <taxon>Naviculisporaceae</taxon>
        <taxon>Rhypophila</taxon>
    </lineage>
</organism>
<dbReference type="PANTHER" id="PTHR24148">
    <property type="entry name" value="ANKYRIN REPEAT DOMAIN-CONTAINING PROTEIN 39 HOMOLOG-RELATED"/>
    <property type="match status" value="1"/>
</dbReference>
<sequence length="595" mass="67344">MNYGPPSSDCNIPSQPSPPPEKDIFTTPGNETFYKGRRYQSLDPGKREIRLLRVHPARLTISELASVFPAWLEGETDAAKLNLDDEGTPEESFICCELVERLSLDDITKKYSALSYCAGSALQTRRIMIDGHWFNAFANLEHALDGFRCHHDQEAPSGNLVWTDQASPMLDAREGIEAIRPAWDYLQSQSIPPGGPPPRREVEGGEMGWDPLVFECLLGLIYNSPDHPVVRGLPRVTKFMDTLFDAKWWSRAWYDEPEEMRAMRLKSPMSSEINMITDAIKKSIIRSTHHMSKHEIPMEFLTPRYTLRAWLSDPYQPEFLGHLAKASTLGFKTTDPRDMLYAFCGLSRITADVIADYSPDNTIWKVYTDITEKLLEANKVWGGEEGPEAEQHGLDLVVLIFAPTSGKRELAKANLPSWAPDWADPGLWVISYQMERPVQRLPQIPDLHSHKLIQDVSRSQWKILVVDALHIATVGRQYHKDLGFNVFEVGEYQIKTEGMVGTGDGIWIIHGGMGMFMLRKREAAEGGYVLVGTAAIIRGRVSPSGEWVPAWKDGLEDHDEPRVIEEWVAQHEGEVQRIEIFGGDFLLSFRKRGFE</sequence>
<evidence type="ECO:0000256" key="1">
    <source>
        <dbReference type="SAM" id="MobiDB-lite"/>
    </source>
</evidence>
<evidence type="ECO:0000313" key="2">
    <source>
        <dbReference type="EMBL" id="KAK4212687.1"/>
    </source>
</evidence>
<evidence type="ECO:0000313" key="3">
    <source>
        <dbReference type="Proteomes" id="UP001301769"/>
    </source>
</evidence>
<dbReference type="Proteomes" id="UP001301769">
    <property type="component" value="Unassembled WGS sequence"/>
</dbReference>
<gene>
    <name evidence="2" type="ORF">QBC37DRAFT_483616</name>
</gene>
<dbReference type="InterPro" id="IPR052895">
    <property type="entry name" value="HetReg/Transcr_Mod"/>
</dbReference>